<dbReference type="Ensembl" id="ENSCATT00000024382.1">
    <property type="protein sequence ID" value="ENSCATP00000006906.1"/>
    <property type="gene ID" value="ENSCATG00000021126.1"/>
</dbReference>
<evidence type="ECO:0000313" key="2">
    <source>
        <dbReference type="Ensembl" id="ENSCATP00000006906.1"/>
    </source>
</evidence>
<proteinExistence type="predicted"/>
<keyword evidence="1" id="KW-1133">Transmembrane helix</keyword>
<evidence type="ECO:0000256" key="1">
    <source>
        <dbReference type="SAM" id="Phobius"/>
    </source>
</evidence>
<dbReference type="GeneTree" id="ENSGT00910000147766"/>
<keyword evidence="1" id="KW-0472">Membrane</keyword>
<name>A0A2K5L1T6_CERAT</name>
<reference evidence="2" key="1">
    <citation type="submission" date="2025-08" db="UniProtKB">
        <authorList>
            <consortium name="Ensembl"/>
        </authorList>
    </citation>
    <scope>IDENTIFICATION</scope>
</reference>
<dbReference type="Proteomes" id="UP000233060">
    <property type="component" value="Unassembled WGS sequence"/>
</dbReference>
<organism evidence="2 3">
    <name type="scientific">Cercocebus atys</name>
    <name type="common">Sooty mangabey</name>
    <name type="synonym">Cercocebus torquatus atys</name>
    <dbReference type="NCBI Taxonomy" id="9531"/>
    <lineage>
        <taxon>Eukaryota</taxon>
        <taxon>Metazoa</taxon>
        <taxon>Chordata</taxon>
        <taxon>Craniata</taxon>
        <taxon>Vertebrata</taxon>
        <taxon>Euteleostomi</taxon>
        <taxon>Mammalia</taxon>
        <taxon>Eutheria</taxon>
        <taxon>Euarchontoglires</taxon>
        <taxon>Primates</taxon>
        <taxon>Haplorrhini</taxon>
        <taxon>Catarrhini</taxon>
        <taxon>Cercopithecidae</taxon>
        <taxon>Cercopithecinae</taxon>
        <taxon>Cercocebus</taxon>
    </lineage>
</organism>
<feature type="transmembrane region" description="Helical" evidence="1">
    <location>
        <begin position="68"/>
        <end position="87"/>
    </location>
</feature>
<accession>A0A2K5L1T6</accession>
<sequence length="124" mass="14602">MYKFGIKGYKATREEMCNGGNKTAYVTYCLIRKKKSEVWNARKWWLFSFIFCFCFLISKFHSEVHVPHSVTVVVASVFCGFISFYEYRGSYIYIFSIWYLNKADSLAFAAMSYVQCHVINQCHT</sequence>
<keyword evidence="3" id="KW-1185">Reference proteome</keyword>
<reference evidence="2" key="2">
    <citation type="submission" date="2025-09" db="UniProtKB">
        <authorList>
            <consortium name="Ensembl"/>
        </authorList>
    </citation>
    <scope>IDENTIFICATION</scope>
</reference>
<keyword evidence="1" id="KW-0812">Transmembrane</keyword>
<feature type="transmembrane region" description="Helical" evidence="1">
    <location>
        <begin position="44"/>
        <end position="62"/>
    </location>
</feature>
<protein>
    <submittedName>
        <fullName evidence="2">Uncharacterized protein</fullName>
    </submittedName>
</protein>
<dbReference type="Bgee" id="ENSCATG00000021126">
    <property type="expression patterns" value="Expressed in cerebellum and 12 other cell types or tissues"/>
</dbReference>
<evidence type="ECO:0000313" key="3">
    <source>
        <dbReference type="Proteomes" id="UP000233060"/>
    </source>
</evidence>
<dbReference type="AlphaFoldDB" id="A0A2K5L1T6"/>
<dbReference type="OMA" id="HVINQCH"/>